<accession>A0A5A7MTY5</accession>
<comment type="caution">
    <text evidence="2">The sequence shown here is derived from an EMBL/GenBank/DDBJ whole genome shotgun (WGS) entry which is preliminary data.</text>
</comment>
<name>A0A5A7MTY5_9PROT</name>
<feature type="transmembrane region" description="Helical" evidence="1">
    <location>
        <begin position="20"/>
        <end position="46"/>
    </location>
</feature>
<keyword evidence="1" id="KW-1133">Transmembrane helix</keyword>
<keyword evidence="1" id="KW-0812">Transmembrane</keyword>
<reference evidence="2 3" key="1">
    <citation type="submission" date="2019-09" db="EMBL/GenBank/DDBJ databases">
        <title>NBRP : Genome information of microbial organism related human and environment.</title>
        <authorList>
            <person name="Hattori M."/>
            <person name="Oshima K."/>
            <person name="Inaba H."/>
            <person name="Suda W."/>
            <person name="Sakamoto M."/>
            <person name="Iino T."/>
            <person name="Kitahara M."/>
            <person name="Oshida Y."/>
            <person name="Iida T."/>
            <person name="Kudo T."/>
            <person name="Itoh T."/>
            <person name="Ohkuma M."/>
        </authorList>
    </citation>
    <scope>NUCLEOTIDE SEQUENCE [LARGE SCALE GENOMIC DNA]</scope>
    <source>
        <strain evidence="2 3">Hi-2</strain>
    </source>
</reference>
<gene>
    <name evidence="2" type="ORF">JCM17844_21050</name>
</gene>
<organism evidence="2 3">
    <name type="scientific">Iodidimonas gelatinilytica</name>
    <dbReference type="NCBI Taxonomy" id="1236966"/>
    <lineage>
        <taxon>Bacteria</taxon>
        <taxon>Pseudomonadati</taxon>
        <taxon>Pseudomonadota</taxon>
        <taxon>Alphaproteobacteria</taxon>
        <taxon>Iodidimonadales</taxon>
        <taxon>Iodidimonadaceae</taxon>
        <taxon>Iodidimonas</taxon>
    </lineage>
</organism>
<feature type="transmembrane region" description="Helical" evidence="1">
    <location>
        <begin position="114"/>
        <end position="136"/>
    </location>
</feature>
<proteinExistence type="predicted"/>
<sequence>MGAPDMDAGKMARPRKWGWLILLSSTTTLVCCVIPIVLVSLGLGATVASLYSTVPFLSSLGLHKEWTFALTALVLLAAAWALFRPGRACPADPDLAKACQSADKWNRRLFFGSVALWGISFFTAYLLLPIALWLGVF</sequence>
<evidence type="ECO:0000313" key="2">
    <source>
        <dbReference type="EMBL" id="GEQ98468.1"/>
    </source>
</evidence>
<dbReference type="Proteomes" id="UP000322084">
    <property type="component" value="Unassembled WGS sequence"/>
</dbReference>
<dbReference type="AlphaFoldDB" id="A0A5A7MTY5"/>
<dbReference type="EMBL" id="BKCL01000006">
    <property type="protein sequence ID" value="GEQ98468.1"/>
    <property type="molecule type" value="Genomic_DNA"/>
</dbReference>
<dbReference type="RefSeq" id="WP_210431743.1">
    <property type="nucleotide sequence ID" value="NZ_BKCL01000006.1"/>
</dbReference>
<feature type="transmembrane region" description="Helical" evidence="1">
    <location>
        <begin position="66"/>
        <end position="83"/>
    </location>
</feature>
<evidence type="ECO:0008006" key="4">
    <source>
        <dbReference type="Google" id="ProtNLM"/>
    </source>
</evidence>
<evidence type="ECO:0000313" key="3">
    <source>
        <dbReference type="Proteomes" id="UP000322084"/>
    </source>
</evidence>
<protein>
    <recommendedName>
        <fullName evidence="4">Mercury ion transport protein</fullName>
    </recommendedName>
</protein>
<keyword evidence="1" id="KW-0472">Membrane</keyword>
<evidence type="ECO:0000256" key="1">
    <source>
        <dbReference type="SAM" id="Phobius"/>
    </source>
</evidence>